<sequence length="131" mass="14460">MKHLGTMNVDVITLFVEDLLKTKTFYQDVFKLSAVYEDEVSAVFSFGNMSINLLAISEADGLIQPGKVASLEAGSRFQFTIRVEDVDAEINELKKSGVELLNGPLNRPWGVRTVAFADPAGHVWELAQQLS</sequence>
<keyword evidence="1" id="KW-0479">Metal-binding</keyword>
<organism evidence="3 4">
    <name type="scientific">Paenibacillus auburnensis</name>
    <dbReference type="NCBI Taxonomy" id="2905649"/>
    <lineage>
        <taxon>Bacteria</taxon>
        <taxon>Bacillati</taxon>
        <taxon>Bacillota</taxon>
        <taxon>Bacilli</taxon>
        <taxon>Bacillales</taxon>
        <taxon>Paenibacillaceae</taxon>
        <taxon>Paenibacillus</taxon>
    </lineage>
</organism>
<proteinExistence type="predicted"/>
<dbReference type="Gene3D" id="3.10.180.10">
    <property type="entry name" value="2,3-Dihydroxybiphenyl 1,2-Dioxygenase, domain 1"/>
    <property type="match status" value="1"/>
</dbReference>
<evidence type="ECO:0000259" key="2">
    <source>
        <dbReference type="PROSITE" id="PS51819"/>
    </source>
</evidence>
<evidence type="ECO:0000313" key="3">
    <source>
        <dbReference type="EMBL" id="CAH1194260.1"/>
    </source>
</evidence>
<name>A0ABM9BTC4_9BACL</name>
<gene>
    <name evidence="3" type="ORF">PAECIP111892_01515</name>
</gene>
<dbReference type="InterPro" id="IPR004360">
    <property type="entry name" value="Glyas_Fos-R_dOase_dom"/>
</dbReference>
<dbReference type="EMBL" id="CAKMMG010000001">
    <property type="protein sequence ID" value="CAH1194260.1"/>
    <property type="molecule type" value="Genomic_DNA"/>
</dbReference>
<dbReference type="SUPFAM" id="SSF54593">
    <property type="entry name" value="Glyoxalase/Bleomycin resistance protein/Dihydroxybiphenyl dioxygenase"/>
    <property type="match status" value="1"/>
</dbReference>
<protein>
    <recommendedName>
        <fullName evidence="2">VOC domain-containing protein</fullName>
    </recommendedName>
</protein>
<evidence type="ECO:0000313" key="4">
    <source>
        <dbReference type="Proteomes" id="UP000838324"/>
    </source>
</evidence>
<dbReference type="RefSeq" id="WP_236331513.1">
    <property type="nucleotide sequence ID" value="NZ_CAKMMG010000001.1"/>
</dbReference>
<feature type="domain" description="VOC" evidence="2">
    <location>
        <begin position="8"/>
        <end position="129"/>
    </location>
</feature>
<dbReference type="PANTHER" id="PTHR43048:SF4">
    <property type="entry name" value="RING-CLEAVING DIOXYGENASE-RELATED"/>
    <property type="match status" value="1"/>
</dbReference>
<comment type="caution">
    <text evidence="3">The sequence shown here is derived from an EMBL/GenBank/DDBJ whole genome shotgun (WGS) entry which is preliminary data.</text>
</comment>
<dbReference type="InterPro" id="IPR037523">
    <property type="entry name" value="VOC_core"/>
</dbReference>
<dbReference type="Pfam" id="PF00903">
    <property type="entry name" value="Glyoxalase"/>
    <property type="match status" value="1"/>
</dbReference>
<dbReference type="InterPro" id="IPR051785">
    <property type="entry name" value="MMCE/EMCE_epimerase"/>
</dbReference>
<reference evidence="3" key="1">
    <citation type="submission" date="2022-01" db="EMBL/GenBank/DDBJ databases">
        <authorList>
            <person name="Criscuolo A."/>
        </authorList>
    </citation>
    <scope>NUCLEOTIDE SEQUENCE</scope>
    <source>
        <strain evidence="3">CIP111892</strain>
    </source>
</reference>
<accession>A0ABM9BTC4</accession>
<dbReference type="PANTHER" id="PTHR43048">
    <property type="entry name" value="METHYLMALONYL-COA EPIMERASE"/>
    <property type="match status" value="1"/>
</dbReference>
<evidence type="ECO:0000256" key="1">
    <source>
        <dbReference type="ARBA" id="ARBA00022723"/>
    </source>
</evidence>
<dbReference type="Proteomes" id="UP000838324">
    <property type="component" value="Unassembled WGS sequence"/>
</dbReference>
<keyword evidence="4" id="KW-1185">Reference proteome</keyword>
<dbReference type="InterPro" id="IPR029068">
    <property type="entry name" value="Glyas_Bleomycin-R_OHBP_Dase"/>
</dbReference>
<dbReference type="PROSITE" id="PS51819">
    <property type="entry name" value="VOC"/>
    <property type="match status" value="1"/>
</dbReference>